<reference evidence="7 9" key="1">
    <citation type="submission" date="2018-01" db="EMBL/GenBank/DDBJ databases">
        <title>Species boundaries and ecological features among Paraburkholderia terrae DSMZ17804T, P. hospita DSMZ17164T and P. caribensis DSMZ13236T.</title>
        <authorList>
            <person name="Pratama A.A."/>
        </authorList>
    </citation>
    <scope>NUCLEOTIDE SEQUENCE [LARGE SCALE GENOMIC DNA]</scope>
    <source>
        <strain evidence="7 9">DSM 17804</strain>
    </source>
</reference>
<feature type="domain" description="Enoyl reductase (ER)" evidence="6">
    <location>
        <begin position="10"/>
        <end position="354"/>
    </location>
</feature>
<dbReference type="PANTHER" id="PTHR43350">
    <property type="entry name" value="NAD-DEPENDENT ALCOHOL DEHYDROGENASE"/>
    <property type="match status" value="1"/>
</dbReference>
<dbReference type="Proteomes" id="UP001319874">
    <property type="component" value="Chromosome 3"/>
</dbReference>
<reference evidence="8 10" key="2">
    <citation type="journal article" date="2022" name="Front. Microbiol.">
        <title>Identification and characterization of a novel class of self-sufficient cytochrome P450 hydroxylase involved in cyclohexanecarboxylate degradation in Paraburkholderia terrae strain KU-64.</title>
        <authorList>
            <person name="Yamamoto T."/>
            <person name="Hasegawa Y."/>
            <person name="Iwaki H."/>
        </authorList>
    </citation>
    <scope>NUCLEOTIDE SEQUENCE [LARGE SCALE GENOMIC DNA]</scope>
    <source>
        <strain evidence="8 10">KU-64</strain>
    </source>
</reference>
<dbReference type="Pfam" id="PF08240">
    <property type="entry name" value="ADH_N"/>
    <property type="match status" value="1"/>
</dbReference>
<dbReference type="SUPFAM" id="SSF50129">
    <property type="entry name" value="GroES-like"/>
    <property type="match status" value="1"/>
</dbReference>
<accession>A0A2I8F5A7</accession>
<dbReference type="Proteomes" id="UP000243502">
    <property type="component" value="Chromosome 3"/>
</dbReference>
<gene>
    <name evidence="8" type="primary">adh</name>
    <name evidence="7" type="ORF">C2L65_40715</name>
    <name evidence="8" type="ORF">PTKU64_67940</name>
</gene>
<comment type="similarity">
    <text evidence="2">Belongs to the zinc-containing alcohol dehydrogenase family.</text>
</comment>
<protein>
    <submittedName>
        <fullName evidence="7">Alcohol dehydrogenase</fullName>
    </submittedName>
</protein>
<keyword evidence="5" id="KW-0560">Oxidoreductase</keyword>
<organism evidence="7 9">
    <name type="scientific">Paraburkholderia terrae</name>
    <dbReference type="NCBI Taxonomy" id="311230"/>
    <lineage>
        <taxon>Bacteria</taxon>
        <taxon>Pseudomonadati</taxon>
        <taxon>Pseudomonadota</taxon>
        <taxon>Betaproteobacteria</taxon>
        <taxon>Burkholderiales</taxon>
        <taxon>Burkholderiaceae</taxon>
        <taxon>Paraburkholderia</taxon>
    </lineage>
</organism>
<evidence type="ECO:0000256" key="5">
    <source>
        <dbReference type="ARBA" id="ARBA00023002"/>
    </source>
</evidence>
<evidence type="ECO:0000256" key="2">
    <source>
        <dbReference type="ARBA" id="ARBA00008072"/>
    </source>
</evidence>
<evidence type="ECO:0000313" key="7">
    <source>
        <dbReference type="EMBL" id="AUT66244.1"/>
    </source>
</evidence>
<evidence type="ECO:0000256" key="4">
    <source>
        <dbReference type="ARBA" id="ARBA00022833"/>
    </source>
</evidence>
<dbReference type="SMART" id="SM00829">
    <property type="entry name" value="PKS_ER"/>
    <property type="match status" value="1"/>
</dbReference>
<evidence type="ECO:0000313" key="8">
    <source>
        <dbReference type="EMBL" id="BCZ83119.1"/>
    </source>
</evidence>
<comment type="cofactor">
    <cofactor evidence="1">
        <name>Zn(2+)</name>
        <dbReference type="ChEBI" id="CHEBI:29105"/>
    </cofactor>
</comment>
<keyword evidence="3" id="KW-0479">Metal-binding</keyword>
<evidence type="ECO:0000313" key="10">
    <source>
        <dbReference type="Proteomes" id="UP001319874"/>
    </source>
</evidence>
<dbReference type="InterPro" id="IPR013149">
    <property type="entry name" value="ADH-like_C"/>
</dbReference>
<dbReference type="Gene3D" id="3.90.180.10">
    <property type="entry name" value="Medium-chain alcohol dehydrogenases, catalytic domain"/>
    <property type="match status" value="1"/>
</dbReference>
<dbReference type="Pfam" id="PF00107">
    <property type="entry name" value="ADH_zinc_N"/>
    <property type="match status" value="1"/>
</dbReference>
<dbReference type="Gene3D" id="3.40.50.720">
    <property type="entry name" value="NAD(P)-binding Rossmann-like Domain"/>
    <property type="match status" value="1"/>
</dbReference>
<dbReference type="InterPro" id="IPR011032">
    <property type="entry name" value="GroES-like_sf"/>
</dbReference>
<dbReference type="InterPro" id="IPR020843">
    <property type="entry name" value="ER"/>
</dbReference>
<dbReference type="SUPFAM" id="SSF51735">
    <property type="entry name" value="NAD(P)-binding Rossmann-fold domains"/>
    <property type="match status" value="1"/>
</dbReference>
<keyword evidence="4" id="KW-0862">Zinc</keyword>
<dbReference type="RefSeq" id="WP_042305597.1">
    <property type="nucleotide sequence ID" value="NZ_AP024957.1"/>
</dbReference>
<dbReference type="EMBL" id="AP024957">
    <property type="protein sequence ID" value="BCZ83119.1"/>
    <property type="molecule type" value="Genomic_DNA"/>
</dbReference>
<keyword evidence="10" id="KW-1185">Reference proteome</keyword>
<evidence type="ECO:0000256" key="3">
    <source>
        <dbReference type="ARBA" id="ARBA00022723"/>
    </source>
</evidence>
<dbReference type="PANTHER" id="PTHR43350:SF17">
    <property type="entry name" value="NAD-DEPENDENT ALCOHOL DEHYDROGENASE"/>
    <property type="match status" value="1"/>
</dbReference>
<dbReference type="GO" id="GO:0046872">
    <property type="term" value="F:metal ion binding"/>
    <property type="evidence" value="ECO:0007669"/>
    <property type="project" value="UniProtKB-KW"/>
</dbReference>
<dbReference type="AlphaFoldDB" id="A0A2I8F5A7"/>
<proteinExistence type="inferred from homology"/>
<dbReference type="InterPro" id="IPR013154">
    <property type="entry name" value="ADH-like_N"/>
</dbReference>
<evidence type="ECO:0000259" key="6">
    <source>
        <dbReference type="SMART" id="SM00829"/>
    </source>
</evidence>
<dbReference type="KEGG" id="pter:C2L65_40715"/>
<dbReference type="GO" id="GO:0016491">
    <property type="term" value="F:oxidoreductase activity"/>
    <property type="evidence" value="ECO:0007669"/>
    <property type="project" value="UniProtKB-KW"/>
</dbReference>
<sequence>MKAWQLDRLGGTLSMIDAPVPAPRPGGVVVRMEASAMMSYMRDYVAGKLPVYHAPDHPFIPGGNGVGVVHAVGGDVWHLKPGQRVVVSSHFVANENVADPAQILVGITATQADSYAMQADWPNGTLADYALLPAATLTPADAVADLPAAQLAVAMRYVVPFGGLLRGRLAAGETIVVSGATGAYGSAAALLALALGAARVVAVGRNARALDELAAVGGGRVVPVVATGDAAADTDAIRSACAGRADIAFDMVGNASDPNLTLSALRSLRRGGRLVLMGSMRVDLPLPYTEVMLNDWEILGQFMYPRDAWRRLLMLASAGMLDLRAIRSVEFAMNDVPSAIERAASASGLECIVVDHQR</sequence>
<evidence type="ECO:0000313" key="9">
    <source>
        <dbReference type="Proteomes" id="UP000243502"/>
    </source>
</evidence>
<dbReference type="EMBL" id="CP026113">
    <property type="protein sequence ID" value="AUT66244.1"/>
    <property type="molecule type" value="Genomic_DNA"/>
</dbReference>
<name>A0A2I8F5A7_9BURK</name>
<evidence type="ECO:0000256" key="1">
    <source>
        <dbReference type="ARBA" id="ARBA00001947"/>
    </source>
</evidence>
<dbReference type="InterPro" id="IPR036291">
    <property type="entry name" value="NAD(P)-bd_dom_sf"/>
</dbReference>
<dbReference type="OrthoDB" id="9787435at2"/>